<sequence length="127" mass="13856">MPDCDSGPANYCSGWVIRELYVDKTLRYTELVTVMSIAGWEFTVCQLVVDGNPRVNLRGVPVTEYGRARLGQREISAVWEYRSGAWAVGDYGTGSQAIGGGLFLPATTDELVDMVANAPASWAHTDH</sequence>
<dbReference type="EMBL" id="CP078145">
    <property type="protein sequence ID" value="QXN90284.1"/>
    <property type="molecule type" value="Genomic_DNA"/>
</dbReference>
<protein>
    <submittedName>
        <fullName evidence="1">Uncharacterized protein</fullName>
    </submittedName>
</protein>
<keyword evidence="2" id="KW-1185">Reference proteome</keyword>
<reference evidence="1 2" key="1">
    <citation type="submission" date="2021-07" db="EMBL/GenBank/DDBJ databases">
        <title>Whole Genome Sequence of Nocardia Iowensis.</title>
        <authorList>
            <person name="Lamm A."/>
            <person name="Collins-Fairclough A.M."/>
            <person name="Bunk B."/>
            <person name="Sproer C."/>
        </authorList>
    </citation>
    <scope>NUCLEOTIDE SEQUENCE [LARGE SCALE GENOMIC DNA]</scope>
    <source>
        <strain evidence="1 2">NRRL 5646</strain>
    </source>
</reference>
<gene>
    <name evidence="1" type="ORF">KV110_33470</name>
</gene>
<evidence type="ECO:0000313" key="2">
    <source>
        <dbReference type="Proteomes" id="UP000694257"/>
    </source>
</evidence>
<proteinExistence type="predicted"/>
<name>A0ABX8RL05_NOCIO</name>
<organism evidence="1 2">
    <name type="scientific">Nocardia iowensis</name>
    <dbReference type="NCBI Taxonomy" id="204891"/>
    <lineage>
        <taxon>Bacteria</taxon>
        <taxon>Bacillati</taxon>
        <taxon>Actinomycetota</taxon>
        <taxon>Actinomycetes</taxon>
        <taxon>Mycobacteriales</taxon>
        <taxon>Nocardiaceae</taxon>
        <taxon>Nocardia</taxon>
    </lineage>
</organism>
<dbReference type="Proteomes" id="UP000694257">
    <property type="component" value="Chromosome"/>
</dbReference>
<accession>A0ABX8RL05</accession>
<dbReference type="RefSeq" id="WP_218471156.1">
    <property type="nucleotide sequence ID" value="NZ_BAABJN010000006.1"/>
</dbReference>
<evidence type="ECO:0000313" key="1">
    <source>
        <dbReference type="EMBL" id="QXN90284.1"/>
    </source>
</evidence>